<dbReference type="InterPro" id="IPR045808">
    <property type="entry name" value="Hr_FBXL5"/>
</dbReference>
<dbReference type="Proteomes" id="UP000515145">
    <property type="component" value="Chromosome 4"/>
</dbReference>
<evidence type="ECO:0000313" key="18">
    <source>
        <dbReference type="RefSeq" id="XP_028260319.1"/>
    </source>
</evidence>
<comment type="pathway">
    <text evidence="3">Protein modification; protein ubiquitination.</text>
</comment>
<keyword evidence="11" id="KW-0408">Iron</keyword>
<dbReference type="InterPro" id="IPR032675">
    <property type="entry name" value="LRR_dom_sf"/>
</dbReference>
<dbReference type="InterPro" id="IPR036047">
    <property type="entry name" value="F-box-like_dom_sf"/>
</dbReference>
<dbReference type="InterPro" id="IPR012312">
    <property type="entry name" value="Hemerythrin-like"/>
</dbReference>
<dbReference type="InterPro" id="IPR001611">
    <property type="entry name" value="Leu-rich_rpt"/>
</dbReference>
<dbReference type="FunFam" id="3.80.10.10:FF:000715">
    <property type="entry name" value="F-box and leucine-rich repeat protein 5"/>
    <property type="match status" value="1"/>
</dbReference>
<dbReference type="PANTHER" id="PTHR46550">
    <property type="entry name" value="F-BOX ONLY PROTEIN 3"/>
    <property type="match status" value="1"/>
</dbReference>
<evidence type="ECO:0000256" key="14">
    <source>
        <dbReference type="ARBA" id="ARBA00030695"/>
    </source>
</evidence>
<dbReference type="Gene3D" id="3.80.10.10">
    <property type="entry name" value="Ribonuclease Inhibitor"/>
    <property type="match status" value="2"/>
</dbReference>
<dbReference type="GO" id="GO:0006879">
    <property type="term" value="P:intracellular iron ion homeostasis"/>
    <property type="evidence" value="ECO:0007669"/>
    <property type="project" value="InterPro"/>
</dbReference>
<dbReference type="FunFam" id="3.80.10.10:FF:000086">
    <property type="entry name" value="F-box/LRR-repeat protein 5 isoform X1"/>
    <property type="match status" value="1"/>
</dbReference>
<dbReference type="GO" id="GO:0048471">
    <property type="term" value="C:perinuclear region of cytoplasm"/>
    <property type="evidence" value="ECO:0007669"/>
    <property type="project" value="UniProtKB-SubCell"/>
</dbReference>
<dbReference type="UniPathway" id="UPA00143"/>
<dbReference type="AlphaFoldDB" id="A0A6P7IJ21"/>
<dbReference type="GO" id="GO:0046872">
    <property type="term" value="F:metal ion binding"/>
    <property type="evidence" value="ECO:0007669"/>
    <property type="project" value="UniProtKB-KW"/>
</dbReference>
<proteinExistence type="predicted"/>
<feature type="domain" description="F-box" evidence="16">
    <location>
        <begin position="206"/>
        <end position="252"/>
    </location>
</feature>
<dbReference type="Pfam" id="PF12937">
    <property type="entry name" value="F-box-like"/>
    <property type="match status" value="1"/>
</dbReference>
<dbReference type="CDD" id="cd22118">
    <property type="entry name" value="F-box_FBXL5"/>
    <property type="match status" value="1"/>
</dbReference>
<dbReference type="InterPro" id="IPR006553">
    <property type="entry name" value="Leu-rich_rpt_Cys-con_subtyp"/>
</dbReference>
<keyword evidence="7" id="KW-0479">Metal-binding</keyword>
<organism evidence="17 18">
    <name type="scientific">Parambassis ranga</name>
    <name type="common">Indian glassy fish</name>
    <dbReference type="NCBI Taxonomy" id="210632"/>
    <lineage>
        <taxon>Eukaryota</taxon>
        <taxon>Metazoa</taxon>
        <taxon>Chordata</taxon>
        <taxon>Craniata</taxon>
        <taxon>Vertebrata</taxon>
        <taxon>Euteleostomi</taxon>
        <taxon>Actinopterygii</taxon>
        <taxon>Neopterygii</taxon>
        <taxon>Teleostei</taxon>
        <taxon>Neoteleostei</taxon>
        <taxon>Acanthomorphata</taxon>
        <taxon>Ovalentaria</taxon>
        <taxon>Ambassidae</taxon>
        <taxon>Parambassis</taxon>
    </lineage>
</organism>
<keyword evidence="5" id="KW-0963">Cytoplasm</keyword>
<dbReference type="Gene3D" id="1.20.1280.50">
    <property type="match status" value="1"/>
</dbReference>
<evidence type="ECO:0000256" key="8">
    <source>
        <dbReference type="ARBA" id="ARBA00022737"/>
    </source>
</evidence>
<keyword evidence="8" id="KW-0677">Repeat</keyword>
<dbReference type="InParanoid" id="A0A6P7IJ21"/>
<dbReference type="RefSeq" id="XP_028260319.1">
    <property type="nucleotide sequence ID" value="XM_028404518.1"/>
</dbReference>
<name>A0A6P7IJ21_9TELE</name>
<evidence type="ECO:0000256" key="2">
    <source>
        <dbReference type="ARBA" id="ARBA00004556"/>
    </source>
</evidence>
<dbReference type="CTD" id="26234"/>
<dbReference type="GO" id="GO:0051536">
    <property type="term" value="F:iron-sulfur cluster binding"/>
    <property type="evidence" value="ECO:0007669"/>
    <property type="project" value="UniProtKB-KW"/>
</dbReference>
<sequence>MAPFPDEVDVFTGPHWRMKQLVGLYCEKLSKTNFSNNNDFRSFLQSLCATFKEFKMHEQIENEYIIGLLQQRCCTAYNVHADNKLSEMLSLFEKGLHSVKSEYEQLNYAQQLKERLEAFTQDFLPHMKEEEEVFQPMLMQYFTYEELKDIKKQVIAQHCNQQQWDCAAEVLKGFSLWSQAEELQKAFKYSDHEKTDYELEKNRNSSAHILQLPTEIMLRLFHYLGPEDLCRCSQVCSSWSELAKTGSLWRHLYPVRWARGDYYSGPPGEFDQEPDEDWVKSRQNEGRAYQKWDEDADVDESDVSGHTEGSLAINTAQREKRLLNGIIQNLLPAVGSSVKSIILAYSSTVSSKMVRQILSLCPNITHLDLTQTDVTDFAFDSWSSLGACHSLEHLDLSGCEKITDYTLKKLSVGLGDLLSSVCDDKRRAKLLKSSPVPISLMGERNLHPVGQKKQAFIFKQGTGRWGSACMPTKVWVLDSSDLADIEDAAEWSRHGGMSLPDSETFVEAQLVGNSCCCRRSRRRGHRTSLNTSYLHQQYTISGEMFCGHSTCCTSDMALRTFTGPQSDSGTTRISTAEFRTKCFPSGGLQCVGSANRTGCSKRSLRFLSLSGCYQVTDLGLRALSQRGGLPVLEHLNLSGCLFITEVGLQELVSACPSLNDEHFYYCDNINGPHADTASGCQNLQCGFRACCRSGE</sequence>
<evidence type="ECO:0000256" key="5">
    <source>
        <dbReference type="ARBA" id="ARBA00022490"/>
    </source>
</evidence>
<dbReference type="CDD" id="cd12109">
    <property type="entry name" value="Hr_FBXL5"/>
    <property type="match status" value="1"/>
</dbReference>
<protein>
    <recommendedName>
        <fullName evidence="4">F-box/LRR-repeat protein 5</fullName>
    </recommendedName>
    <alternativeName>
        <fullName evidence="14">F-box and leucine-rich repeat protein 5</fullName>
    </alternativeName>
</protein>
<dbReference type="FunFam" id="1.20.1280.50:FF:000007">
    <property type="entry name" value="F-box/LRR-repeat protein 5 isoform X1"/>
    <property type="match status" value="1"/>
</dbReference>
<dbReference type="GO" id="GO:0016567">
    <property type="term" value="P:protein ubiquitination"/>
    <property type="evidence" value="ECO:0007669"/>
    <property type="project" value="UniProtKB-UniPathway"/>
</dbReference>
<keyword evidence="6" id="KW-0433">Leucine-rich repeat</keyword>
<dbReference type="GeneID" id="114435021"/>
<keyword evidence="17" id="KW-1185">Reference proteome</keyword>
<dbReference type="OrthoDB" id="10257471at2759"/>
<evidence type="ECO:0000259" key="16">
    <source>
        <dbReference type="PROSITE" id="PS50181"/>
    </source>
</evidence>
<evidence type="ECO:0000256" key="7">
    <source>
        <dbReference type="ARBA" id="ARBA00022723"/>
    </source>
</evidence>
<dbReference type="Pfam" id="PF01814">
    <property type="entry name" value="Hemerythrin"/>
    <property type="match status" value="1"/>
</dbReference>
<evidence type="ECO:0000256" key="15">
    <source>
        <dbReference type="ARBA" id="ARBA00034078"/>
    </source>
</evidence>
<evidence type="ECO:0000256" key="3">
    <source>
        <dbReference type="ARBA" id="ARBA00004906"/>
    </source>
</evidence>
<accession>A0A6P7IJ21</accession>
<dbReference type="SMART" id="SM00367">
    <property type="entry name" value="LRR_CC"/>
    <property type="match status" value="4"/>
</dbReference>
<dbReference type="SMART" id="SM00256">
    <property type="entry name" value="FBOX"/>
    <property type="match status" value="1"/>
</dbReference>
<dbReference type="InterPro" id="IPR052121">
    <property type="entry name" value="F-box_SCF_Substrate_Recog"/>
</dbReference>
<dbReference type="SUPFAM" id="SSF52047">
    <property type="entry name" value="RNI-like"/>
    <property type="match status" value="1"/>
</dbReference>
<keyword evidence="9" id="KW-0833">Ubl conjugation pathway</keyword>
<dbReference type="InterPro" id="IPR001810">
    <property type="entry name" value="F-box_dom"/>
</dbReference>
<evidence type="ECO:0000256" key="12">
    <source>
        <dbReference type="ARBA" id="ARBA00023014"/>
    </source>
</evidence>
<dbReference type="GO" id="GO:0005634">
    <property type="term" value="C:nucleus"/>
    <property type="evidence" value="ECO:0007669"/>
    <property type="project" value="UniProtKB-SubCell"/>
</dbReference>
<dbReference type="FunFam" id="1.20.120.520:FF:000002">
    <property type="entry name" value="F-box/LRR-repeat protein 5 isoform X2"/>
    <property type="match status" value="1"/>
</dbReference>
<dbReference type="SUPFAM" id="SSF81383">
    <property type="entry name" value="F-box domain"/>
    <property type="match status" value="1"/>
</dbReference>
<evidence type="ECO:0000256" key="6">
    <source>
        <dbReference type="ARBA" id="ARBA00022614"/>
    </source>
</evidence>
<dbReference type="Pfam" id="PF13516">
    <property type="entry name" value="LRR_6"/>
    <property type="match status" value="1"/>
</dbReference>
<evidence type="ECO:0000256" key="9">
    <source>
        <dbReference type="ARBA" id="ARBA00022786"/>
    </source>
</evidence>
<keyword evidence="13" id="KW-0539">Nucleus</keyword>
<dbReference type="Gene3D" id="1.20.120.520">
    <property type="entry name" value="nmb1532 protein domain like"/>
    <property type="match status" value="1"/>
</dbReference>
<dbReference type="GO" id="GO:0030163">
    <property type="term" value="P:protein catabolic process"/>
    <property type="evidence" value="ECO:0007669"/>
    <property type="project" value="UniProtKB-ARBA"/>
</dbReference>
<dbReference type="PANTHER" id="PTHR46550:SF1">
    <property type="entry name" value="F-BOX PROTEIN 3"/>
    <property type="match status" value="1"/>
</dbReference>
<evidence type="ECO:0000313" key="17">
    <source>
        <dbReference type="Proteomes" id="UP000515145"/>
    </source>
</evidence>
<comment type="subcellular location">
    <subcellularLocation>
        <location evidence="2">Cytoplasm</location>
        <location evidence="2">Perinuclear region</location>
    </subcellularLocation>
    <subcellularLocation>
        <location evidence="1">Nucleus</location>
    </subcellularLocation>
</comment>
<gene>
    <name evidence="18" type="primary">fbxl5</name>
</gene>
<evidence type="ECO:0000256" key="13">
    <source>
        <dbReference type="ARBA" id="ARBA00023242"/>
    </source>
</evidence>
<evidence type="ECO:0000256" key="1">
    <source>
        <dbReference type="ARBA" id="ARBA00004123"/>
    </source>
</evidence>
<dbReference type="FunCoup" id="A0A6P7IJ21">
    <property type="interactions" value="1106"/>
</dbReference>
<keyword evidence="12" id="KW-0411">Iron-sulfur</keyword>
<evidence type="ECO:0000256" key="4">
    <source>
        <dbReference type="ARBA" id="ARBA00020540"/>
    </source>
</evidence>
<evidence type="ECO:0000256" key="11">
    <source>
        <dbReference type="ARBA" id="ARBA00023004"/>
    </source>
</evidence>
<evidence type="ECO:0000256" key="10">
    <source>
        <dbReference type="ARBA" id="ARBA00022843"/>
    </source>
</evidence>
<keyword evidence="10" id="KW-0832">Ubl conjugation</keyword>
<comment type="cofactor">
    <cofactor evidence="15">
        <name>[2Fe-2S] cluster</name>
        <dbReference type="ChEBI" id="CHEBI:190135"/>
    </cofactor>
</comment>
<dbReference type="PROSITE" id="PS50181">
    <property type="entry name" value="FBOX"/>
    <property type="match status" value="1"/>
</dbReference>
<reference evidence="18" key="1">
    <citation type="submission" date="2025-08" db="UniProtKB">
        <authorList>
            <consortium name="RefSeq"/>
        </authorList>
    </citation>
    <scope>IDENTIFICATION</scope>
</reference>